<evidence type="ECO:0000313" key="1">
    <source>
        <dbReference type="EMBL" id="KKL23051.1"/>
    </source>
</evidence>
<reference evidence="1" key="1">
    <citation type="journal article" date="2015" name="Nature">
        <title>Complex archaea that bridge the gap between prokaryotes and eukaryotes.</title>
        <authorList>
            <person name="Spang A."/>
            <person name="Saw J.H."/>
            <person name="Jorgensen S.L."/>
            <person name="Zaremba-Niedzwiedzka K."/>
            <person name="Martijn J."/>
            <person name="Lind A.E."/>
            <person name="van Eijk R."/>
            <person name="Schleper C."/>
            <person name="Guy L."/>
            <person name="Ettema T.J."/>
        </authorList>
    </citation>
    <scope>NUCLEOTIDE SEQUENCE</scope>
</reference>
<proteinExistence type="predicted"/>
<protein>
    <submittedName>
        <fullName evidence="1">Uncharacterized protein</fullName>
    </submittedName>
</protein>
<dbReference type="EMBL" id="LAZR01037118">
    <property type="protein sequence ID" value="KKL23051.1"/>
    <property type="molecule type" value="Genomic_DNA"/>
</dbReference>
<accession>A0A0F9DZE0</accession>
<name>A0A0F9DZE0_9ZZZZ</name>
<dbReference type="AlphaFoldDB" id="A0A0F9DZE0"/>
<gene>
    <name evidence="1" type="ORF">LCGC14_2429290</name>
</gene>
<organism evidence="1">
    <name type="scientific">marine sediment metagenome</name>
    <dbReference type="NCBI Taxonomy" id="412755"/>
    <lineage>
        <taxon>unclassified sequences</taxon>
        <taxon>metagenomes</taxon>
        <taxon>ecological metagenomes</taxon>
    </lineage>
</organism>
<comment type="caution">
    <text evidence="1">The sequence shown here is derived from an EMBL/GenBank/DDBJ whole genome shotgun (WGS) entry which is preliminary data.</text>
</comment>
<feature type="non-terminal residue" evidence="1">
    <location>
        <position position="1"/>
    </location>
</feature>
<sequence length="53" mass="6004">DLLTGVSEELTNGSPDLVTDIVRGLGSFLRKKKLREKEKILLMDDYELLLVTQ</sequence>